<comment type="caution">
    <text evidence="2">The sequence shown here is derived from an EMBL/GenBank/DDBJ whole genome shotgun (WGS) entry which is preliminary data.</text>
</comment>
<dbReference type="PANTHER" id="PTHR38788">
    <property type="entry name" value="CLR5 DOMAIN-CONTAINING PROTEIN"/>
    <property type="match status" value="1"/>
</dbReference>
<gene>
    <name evidence="2" type="ORF">B0T25DRAFT_633946</name>
</gene>
<reference evidence="2" key="2">
    <citation type="submission" date="2023-06" db="EMBL/GenBank/DDBJ databases">
        <authorList>
            <consortium name="Lawrence Berkeley National Laboratory"/>
            <person name="Haridas S."/>
            <person name="Hensen N."/>
            <person name="Bonometti L."/>
            <person name="Westerberg I."/>
            <person name="Brannstrom I.O."/>
            <person name="Guillou S."/>
            <person name="Cros-Aarteil S."/>
            <person name="Calhoun S."/>
            <person name="Kuo A."/>
            <person name="Mondo S."/>
            <person name="Pangilinan J."/>
            <person name="Riley R."/>
            <person name="Labutti K."/>
            <person name="Andreopoulos B."/>
            <person name="Lipzen A."/>
            <person name="Chen C."/>
            <person name="Yanf M."/>
            <person name="Daum C."/>
            <person name="Ng V."/>
            <person name="Clum A."/>
            <person name="Steindorff A."/>
            <person name="Ohm R."/>
            <person name="Martin F."/>
            <person name="Silar P."/>
            <person name="Natvig D."/>
            <person name="Lalanne C."/>
            <person name="Gautier V."/>
            <person name="Ament-Velasquez S.L."/>
            <person name="Kruys A."/>
            <person name="Hutchinson M.I."/>
            <person name="Powell A.J."/>
            <person name="Barry K."/>
            <person name="Miller A.N."/>
            <person name="Grigoriev I.V."/>
            <person name="Debuchy R."/>
            <person name="Gladieux P."/>
            <person name="Thoren M.H."/>
            <person name="Johannesson H."/>
        </authorList>
    </citation>
    <scope>NUCLEOTIDE SEQUENCE</scope>
    <source>
        <strain evidence="2">CBS 955.72</strain>
    </source>
</reference>
<dbReference type="InterPro" id="IPR025676">
    <property type="entry name" value="Clr5_dom"/>
</dbReference>
<name>A0AAJ0MAV2_9PEZI</name>
<feature type="domain" description="Clr5" evidence="1">
    <location>
        <begin position="7"/>
        <end position="62"/>
    </location>
</feature>
<proteinExistence type="predicted"/>
<keyword evidence="3" id="KW-1185">Reference proteome</keyword>
<dbReference type="EMBL" id="JAUIQD010000006">
    <property type="protein sequence ID" value="KAK3346487.1"/>
    <property type="molecule type" value="Genomic_DNA"/>
</dbReference>
<dbReference type="Pfam" id="PF14420">
    <property type="entry name" value="Clr5"/>
    <property type="match status" value="1"/>
</dbReference>
<sequence length="161" mass="18727">MSRSLATDDWARLKDKIYSLYIVENRSLLGEDGVIKLMEDHFDFKKSKSQYETRFKEWGFAKYSKGIPADFKIANYRVDKAKRRGTEIRAFQRGKPVTPKVLRTRGYLTAHELGAFEQALNGRCCIFHSKSTGFLARSVNWARCYLTKGGTEPRKKQFEDR</sequence>
<dbReference type="AlphaFoldDB" id="A0AAJ0MAV2"/>
<dbReference type="PANTHER" id="PTHR38788:SF3">
    <property type="entry name" value="CLR5 DOMAIN-CONTAINING PROTEIN"/>
    <property type="match status" value="1"/>
</dbReference>
<evidence type="ECO:0000259" key="1">
    <source>
        <dbReference type="Pfam" id="PF14420"/>
    </source>
</evidence>
<dbReference type="Proteomes" id="UP001275084">
    <property type="component" value="Unassembled WGS sequence"/>
</dbReference>
<protein>
    <submittedName>
        <fullName evidence="2">Clr5 domain-containing protein</fullName>
    </submittedName>
</protein>
<evidence type="ECO:0000313" key="2">
    <source>
        <dbReference type="EMBL" id="KAK3346487.1"/>
    </source>
</evidence>
<organism evidence="2 3">
    <name type="scientific">Lasiosphaeria hispida</name>
    <dbReference type="NCBI Taxonomy" id="260671"/>
    <lineage>
        <taxon>Eukaryota</taxon>
        <taxon>Fungi</taxon>
        <taxon>Dikarya</taxon>
        <taxon>Ascomycota</taxon>
        <taxon>Pezizomycotina</taxon>
        <taxon>Sordariomycetes</taxon>
        <taxon>Sordariomycetidae</taxon>
        <taxon>Sordariales</taxon>
        <taxon>Lasiosphaeriaceae</taxon>
        <taxon>Lasiosphaeria</taxon>
    </lineage>
</organism>
<accession>A0AAJ0MAV2</accession>
<evidence type="ECO:0000313" key="3">
    <source>
        <dbReference type="Proteomes" id="UP001275084"/>
    </source>
</evidence>
<reference evidence="2" key="1">
    <citation type="journal article" date="2023" name="Mol. Phylogenet. Evol.">
        <title>Genome-scale phylogeny and comparative genomics of the fungal order Sordariales.</title>
        <authorList>
            <person name="Hensen N."/>
            <person name="Bonometti L."/>
            <person name="Westerberg I."/>
            <person name="Brannstrom I.O."/>
            <person name="Guillou S."/>
            <person name="Cros-Aarteil S."/>
            <person name="Calhoun S."/>
            <person name="Haridas S."/>
            <person name="Kuo A."/>
            <person name="Mondo S."/>
            <person name="Pangilinan J."/>
            <person name="Riley R."/>
            <person name="LaButti K."/>
            <person name="Andreopoulos B."/>
            <person name="Lipzen A."/>
            <person name="Chen C."/>
            <person name="Yan M."/>
            <person name="Daum C."/>
            <person name="Ng V."/>
            <person name="Clum A."/>
            <person name="Steindorff A."/>
            <person name="Ohm R.A."/>
            <person name="Martin F."/>
            <person name="Silar P."/>
            <person name="Natvig D.O."/>
            <person name="Lalanne C."/>
            <person name="Gautier V."/>
            <person name="Ament-Velasquez S.L."/>
            <person name="Kruys A."/>
            <person name="Hutchinson M.I."/>
            <person name="Powell A.J."/>
            <person name="Barry K."/>
            <person name="Miller A.N."/>
            <person name="Grigoriev I.V."/>
            <person name="Debuchy R."/>
            <person name="Gladieux P."/>
            <person name="Hiltunen Thoren M."/>
            <person name="Johannesson H."/>
        </authorList>
    </citation>
    <scope>NUCLEOTIDE SEQUENCE</scope>
    <source>
        <strain evidence="2">CBS 955.72</strain>
    </source>
</reference>